<dbReference type="Gene3D" id="3.30.1340.10">
    <property type="entry name" value="HPr-like"/>
    <property type="match status" value="1"/>
</dbReference>
<evidence type="ECO:0000313" key="3">
    <source>
        <dbReference type="EMBL" id="RHL45102.1"/>
    </source>
</evidence>
<gene>
    <name evidence="3" type="ORF">DW018_07060</name>
    <name evidence="2" type="ORF">DW944_01310</name>
</gene>
<feature type="domain" description="HPr" evidence="1">
    <location>
        <begin position="1"/>
        <end position="72"/>
    </location>
</feature>
<evidence type="ECO:0000313" key="4">
    <source>
        <dbReference type="Proteomes" id="UP000283314"/>
    </source>
</evidence>
<dbReference type="PROSITE" id="PS51350">
    <property type="entry name" value="PTS_HPR_DOM"/>
    <property type="match status" value="1"/>
</dbReference>
<accession>A0A413RDM1</accession>
<keyword evidence="5" id="KW-1185">Reference proteome</keyword>
<sequence>MKIRFRSINAIEEFLDIVNSFSAEIDIKSKRTTVDGKSMMGIFSLDLSNPVEVTAIGNESEQVYEAISKYAA</sequence>
<evidence type="ECO:0000259" key="1">
    <source>
        <dbReference type="PROSITE" id="PS51350"/>
    </source>
</evidence>
<dbReference type="Proteomes" id="UP000284779">
    <property type="component" value="Unassembled WGS sequence"/>
</dbReference>
<evidence type="ECO:0000313" key="5">
    <source>
        <dbReference type="Proteomes" id="UP000284779"/>
    </source>
</evidence>
<dbReference type="EMBL" id="QSFD01000001">
    <property type="protein sequence ID" value="RHA20834.1"/>
    <property type="molecule type" value="Genomic_DNA"/>
</dbReference>
<organism evidence="2 5">
    <name type="scientific">Eubacterium ventriosum</name>
    <dbReference type="NCBI Taxonomy" id="39496"/>
    <lineage>
        <taxon>Bacteria</taxon>
        <taxon>Bacillati</taxon>
        <taxon>Bacillota</taxon>
        <taxon>Clostridia</taxon>
        <taxon>Eubacteriales</taxon>
        <taxon>Eubacteriaceae</taxon>
        <taxon>Eubacterium</taxon>
    </lineage>
</organism>
<dbReference type="AlphaFoldDB" id="A0A413RDM1"/>
<dbReference type="EMBL" id="QROT01000005">
    <property type="protein sequence ID" value="RHL45102.1"/>
    <property type="molecule type" value="Genomic_DNA"/>
</dbReference>
<name>A0A413RDM1_9FIRM</name>
<comment type="caution">
    <text evidence="2">The sequence shown here is derived from an EMBL/GenBank/DDBJ whole genome shotgun (WGS) entry which is preliminary data.</text>
</comment>
<dbReference type="GeneID" id="66466996"/>
<proteinExistence type="predicted"/>
<dbReference type="Proteomes" id="UP000283314">
    <property type="component" value="Unassembled WGS sequence"/>
</dbReference>
<dbReference type="Pfam" id="PF00381">
    <property type="entry name" value="PTS-HPr"/>
    <property type="match status" value="1"/>
</dbReference>
<reference evidence="4 5" key="1">
    <citation type="submission" date="2018-08" db="EMBL/GenBank/DDBJ databases">
        <title>A genome reference for cultivated species of the human gut microbiota.</title>
        <authorList>
            <person name="Zou Y."/>
            <person name="Xue W."/>
            <person name="Luo G."/>
        </authorList>
    </citation>
    <scope>NUCLEOTIDE SEQUENCE [LARGE SCALE GENOMIC DNA]</scope>
    <source>
        <strain evidence="3 4">AF37-4</strain>
        <strain evidence="2 5">AM44-11BH</strain>
    </source>
</reference>
<dbReference type="InterPro" id="IPR000032">
    <property type="entry name" value="HPr-like"/>
</dbReference>
<dbReference type="InterPro" id="IPR035895">
    <property type="entry name" value="HPr-like_sf"/>
</dbReference>
<dbReference type="SUPFAM" id="SSF55594">
    <property type="entry name" value="HPr-like"/>
    <property type="match status" value="1"/>
</dbReference>
<evidence type="ECO:0000313" key="2">
    <source>
        <dbReference type="EMBL" id="RHA20834.1"/>
    </source>
</evidence>
<protein>
    <submittedName>
        <fullName evidence="2">HPr family phosphocarrier protein</fullName>
    </submittedName>
</protein>
<dbReference type="RefSeq" id="WP_117969317.1">
    <property type="nucleotide sequence ID" value="NZ_CABJDQ010000005.1"/>
</dbReference>